<evidence type="ECO:0000313" key="2">
    <source>
        <dbReference type="EMBL" id="KAK2585927.1"/>
    </source>
</evidence>
<name>A0AAD9RU11_9HYME</name>
<feature type="region of interest" description="Disordered" evidence="1">
    <location>
        <begin position="125"/>
        <end position="166"/>
    </location>
</feature>
<reference evidence="2" key="2">
    <citation type="journal article" date="2023" name="Commun. Biol.">
        <title>Intrasexual cuticular hydrocarbon dimorphism in a wasp sheds light on hydrocarbon biosynthesis genes in Hymenoptera.</title>
        <authorList>
            <person name="Moris V.C."/>
            <person name="Podsiadlowski L."/>
            <person name="Martin S."/>
            <person name="Oeyen J.P."/>
            <person name="Donath A."/>
            <person name="Petersen M."/>
            <person name="Wilbrandt J."/>
            <person name="Misof B."/>
            <person name="Liedtke D."/>
            <person name="Thamm M."/>
            <person name="Scheiner R."/>
            <person name="Schmitt T."/>
            <person name="Niehuis O."/>
        </authorList>
    </citation>
    <scope>NUCLEOTIDE SEQUENCE</scope>
    <source>
        <strain evidence="2">GBR_01_08_01A</strain>
    </source>
</reference>
<proteinExistence type="predicted"/>
<feature type="compositionally biased region" description="Basic and acidic residues" evidence="1">
    <location>
        <begin position="294"/>
        <end position="303"/>
    </location>
</feature>
<dbReference type="Proteomes" id="UP001258017">
    <property type="component" value="Unassembled WGS sequence"/>
</dbReference>
<feature type="region of interest" description="Disordered" evidence="1">
    <location>
        <begin position="565"/>
        <end position="597"/>
    </location>
</feature>
<accession>A0AAD9RU11</accession>
<feature type="compositionally biased region" description="Basic and acidic residues" evidence="1">
    <location>
        <begin position="364"/>
        <end position="374"/>
    </location>
</feature>
<feature type="compositionally biased region" description="Polar residues" evidence="1">
    <location>
        <begin position="565"/>
        <end position="576"/>
    </location>
</feature>
<gene>
    <name evidence="2" type="ORF">KPH14_010511</name>
</gene>
<reference evidence="2" key="1">
    <citation type="submission" date="2021-08" db="EMBL/GenBank/DDBJ databases">
        <authorList>
            <person name="Misof B."/>
            <person name="Oliver O."/>
            <person name="Podsiadlowski L."/>
            <person name="Donath A."/>
            <person name="Peters R."/>
            <person name="Mayer C."/>
            <person name="Rust J."/>
            <person name="Gunkel S."/>
            <person name="Lesny P."/>
            <person name="Martin S."/>
            <person name="Oeyen J.P."/>
            <person name="Petersen M."/>
            <person name="Panagiotis P."/>
            <person name="Wilbrandt J."/>
            <person name="Tanja T."/>
        </authorList>
    </citation>
    <scope>NUCLEOTIDE SEQUENCE</scope>
    <source>
        <strain evidence="2">GBR_01_08_01A</strain>
        <tissue evidence="2">Thorax + abdomen</tissue>
    </source>
</reference>
<feature type="region of interest" description="Disordered" evidence="1">
    <location>
        <begin position="1"/>
        <end position="27"/>
    </location>
</feature>
<protein>
    <submittedName>
        <fullName evidence="2">Uncharacterized protein</fullName>
    </submittedName>
</protein>
<keyword evidence="3" id="KW-1185">Reference proteome</keyword>
<evidence type="ECO:0000313" key="3">
    <source>
        <dbReference type="Proteomes" id="UP001258017"/>
    </source>
</evidence>
<sequence>MKDRLRDVESEADNEEESRNLQELFTREPSVTKSITHHHSHQNHACGDPLSRCEYSLKYDIDSTEARRRKKKSKVHHFPSCFCQVDFRGAQPVRTRNTDDIEAVMEKTERIFNDSLKCGGIKKSYSSPLSPKSAPRCHRNNGHSHCSKKTSSNCHRQLQQQRRNEENEKITMAVLNDIVNKGVANERIEYSNKYLNLLPVRSSAKKDHHWKSDQLSQDMQEYSDEENDCCVDKCCEDYHRLKKYDTSKEDFEMSSKRRENDWVEEDEEQRLQREYCELVKHKYDLCEHRKSKNVDDQRCKEEDSPNVMDQLERRRKFPEDETRRKKKSERIFTSKLPVPRFDSKSPNRQQTSMGTSNKNASGQRSDKNVQRREAGTSYHRIYDEADGDFLREEELRKELENIPYSKPCHRCTTGRNGKFAKSFEGAGCDDRNVSEKHEEASGILVKAGQQPTNEDLDLHASKSHILNLIDRALSKEFGPLDEKKNDQAKEEVARQELCIEISRALQGDCCHSLAQTLLNHRGRSDYVKHLKNLRWEYLNHIQDKLRKLYDLEKILDDCSSPRHSLSTLQSHASNTDQPKHCARGQISHQQEQKELTS</sequence>
<comment type="caution">
    <text evidence="2">The sequence shown here is derived from an EMBL/GenBank/DDBJ whole genome shotgun (WGS) entry which is preliminary data.</text>
</comment>
<dbReference type="EMBL" id="JAIFRP010000021">
    <property type="protein sequence ID" value="KAK2585927.1"/>
    <property type="molecule type" value="Genomic_DNA"/>
</dbReference>
<dbReference type="AlphaFoldDB" id="A0AAD9RU11"/>
<evidence type="ECO:0000256" key="1">
    <source>
        <dbReference type="SAM" id="MobiDB-lite"/>
    </source>
</evidence>
<feature type="region of interest" description="Disordered" evidence="1">
    <location>
        <begin position="294"/>
        <end position="374"/>
    </location>
</feature>
<feature type="compositionally biased region" description="Polar residues" evidence="1">
    <location>
        <begin position="344"/>
        <end position="363"/>
    </location>
</feature>
<organism evidence="2 3">
    <name type="scientific">Odynerus spinipes</name>
    <dbReference type="NCBI Taxonomy" id="1348599"/>
    <lineage>
        <taxon>Eukaryota</taxon>
        <taxon>Metazoa</taxon>
        <taxon>Ecdysozoa</taxon>
        <taxon>Arthropoda</taxon>
        <taxon>Hexapoda</taxon>
        <taxon>Insecta</taxon>
        <taxon>Pterygota</taxon>
        <taxon>Neoptera</taxon>
        <taxon>Endopterygota</taxon>
        <taxon>Hymenoptera</taxon>
        <taxon>Apocrita</taxon>
        <taxon>Aculeata</taxon>
        <taxon>Vespoidea</taxon>
        <taxon>Vespidae</taxon>
        <taxon>Eumeninae</taxon>
        <taxon>Odynerus</taxon>
    </lineage>
</organism>
<feature type="compositionally biased region" description="Basic residues" evidence="1">
    <location>
        <begin position="135"/>
        <end position="148"/>
    </location>
</feature>
<feature type="compositionally biased region" description="Low complexity" evidence="1">
    <location>
        <begin position="125"/>
        <end position="134"/>
    </location>
</feature>